<dbReference type="SUPFAM" id="SSF75005">
    <property type="entry name" value="Arabinanase/levansucrase/invertase"/>
    <property type="match status" value="1"/>
</dbReference>
<evidence type="ECO:0000256" key="7">
    <source>
        <dbReference type="RuleBase" id="RU361187"/>
    </source>
</evidence>
<dbReference type="EMBL" id="QOUI01000009">
    <property type="protein sequence ID" value="RCK68824.1"/>
    <property type="molecule type" value="Genomic_DNA"/>
</dbReference>
<dbReference type="Gene3D" id="2.60.120.260">
    <property type="entry name" value="Galactose-binding domain-like"/>
    <property type="match status" value="1"/>
</dbReference>
<name>A0A367YSL1_9ACTN</name>
<dbReference type="InterPro" id="IPR023296">
    <property type="entry name" value="Glyco_hydro_beta-prop_sf"/>
</dbReference>
<evidence type="ECO:0000256" key="2">
    <source>
        <dbReference type="ARBA" id="ARBA00022729"/>
    </source>
</evidence>
<comment type="similarity">
    <text evidence="1 7">Belongs to the glycosyl hydrolase 43 family.</text>
</comment>
<keyword evidence="2 8" id="KW-0732">Signal</keyword>
<keyword evidence="4 7" id="KW-0326">Glycosidase</keyword>
<dbReference type="GO" id="GO:0004553">
    <property type="term" value="F:hydrolase activity, hydrolyzing O-glycosyl compounds"/>
    <property type="evidence" value="ECO:0007669"/>
    <property type="project" value="InterPro"/>
</dbReference>
<dbReference type="Gene3D" id="2.115.10.20">
    <property type="entry name" value="Glycosyl hydrolase domain, family 43"/>
    <property type="match status" value="1"/>
</dbReference>
<evidence type="ECO:0000256" key="3">
    <source>
        <dbReference type="ARBA" id="ARBA00022801"/>
    </source>
</evidence>
<accession>A0A367YSL1</accession>
<dbReference type="CDD" id="cd18820">
    <property type="entry name" value="GH43_LbAraf43-like"/>
    <property type="match status" value="1"/>
</dbReference>
<dbReference type="PANTHER" id="PTHR43817">
    <property type="entry name" value="GLYCOSYL HYDROLASE"/>
    <property type="match status" value="1"/>
</dbReference>
<dbReference type="PANTHER" id="PTHR43817:SF1">
    <property type="entry name" value="HYDROLASE, FAMILY 43, PUTATIVE (AFU_ORTHOLOGUE AFUA_3G01660)-RELATED"/>
    <property type="match status" value="1"/>
</dbReference>
<dbReference type="GO" id="GO:0005975">
    <property type="term" value="P:carbohydrate metabolic process"/>
    <property type="evidence" value="ECO:0007669"/>
    <property type="project" value="InterPro"/>
</dbReference>
<feature type="site" description="Important for catalytic activity, responsible for pKa modulation of the active site Glu and correct orientation of both the proton donor and substrate" evidence="6">
    <location>
        <position position="161"/>
    </location>
</feature>
<protein>
    <submittedName>
        <fullName evidence="9">Hydrolase</fullName>
    </submittedName>
</protein>
<reference evidence="9 10" key="1">
    <citation type="submission" date="2018-07" db="EMBL/GenBank/DDBJ databases">
        <title>Desertimonas flava gen. nov. sp. nov.</title>
        <authorList>
            <person name="Liu S."/>
        </authorList>
    </citation>
    <scope>NUCLEOTIDE SEQUENCE [LARGE SCALE GENOMIC DNA]</scope>
    <source>
        <strain evidence="9 10">16Sb5-5</strain>
    </source>
</reference>
<dbReference type="Proteomes" id="UP000252770">
    <property type="component" value="Unassembled WGS sequence"/>
</dbReference>
<evidence type="ECO:0000313" key="10">
    <source>
        <dbReference type="Proteomes" id="UP000252770"/>
    </source>
</evidence>
<sequence length="490" mass="53384">MLRTVLLMLTAALTILAAAPSTPADRSAEDEPRAVFRAPLDPGADPFMVTADGRYHLMTTKGNRLAIKTADTIADLPRARERTIWRGADDDPSRSTQIWAPALYRSTSPADGQAHWYVYYTASDGVDANHRMYVLESEGDDPLGPYTFKAKIADYGGYMIDGEPITVGGQQYFTWSAPGRGFEGGPQQIYLQPMDTPWSTTGETVALPVDIGTCPEVREGPTSIVHDGRLVLTYSSCDTGKPDYSLYAISIDVDGDPTDLTQWQPHERPLLQRNDAEGVYGPGHHSFFTSPDGTEDWIAYHAKNTPDYTYDHRTTRAAPVRWAEDGLPLIDPPVALGTDVPLPSGDPGPGPRAINDTDEGTGDFTVGYAGDWRSGDACGPTCYRGDDHWSWTPGSTATFRFTGTQIALFSVRDTGNGIAAISVDGRNEELVDLYASPRTGQVQQWTSRRLPPGEHTVTVRVTGERNPRSSGAVVSIDRAEVWDDRPGRSG</sequence>
<organism evidence="9 10">
    <name type="scientific">Desertihabitans brevis</name>
    <dbReference type="NCBI Taxonomy" id="2268447"/>
    <lineage>
        <taxon>Bacteria</taxon>
        <taxon>Bacillati</taxon>
        <taxon>Actinomycetota</taxon>
        <taxon>Actinomycetes</taxon>
        <taxon>Propionibacteriales</taxon>
        <taxon>Propionibacteriaceae</taxon>
        <taxon>Desertihabitans</taxon>
    </lineage>
</organism>
<proteinExistence type="inferred from homology"/>
<feature type="active site" description="Proton acceptor" evidence="5">
    <location>
        <position position="45"/>
    </location>
</feature>
<feature type="signal peptide" evidence="8">
    <location>
        <begin position="1"/>
        <end position="24"/>
    </location>
</feature>
<dbReference type="AlphaFoldDB" id="A0A367YSL1"/>
<evidence type="ECO:0000256" key="6">
    <source>
        <dbReference type="PIRSR" id="PIRSR606710-2"/>
    </source>
</evidence>
<evidence type="ECO:0000256" key="8">
    <source>
        <dbReference type="SAM" id="SignalP"/>
    </source>
</evidence>
<keyword evidence="3 7" id="KW-0378">Hydrolase</keyword>
<comment type="caution">
    <text evidence="9">The sequence shown here is derived from an EMBL/GenBank/DDBJ whole genome shotgun (WGS) entry which is preliminary data.</text>
</comment>
<dbReference type="RefSeq" id="WP_114127448.1">
    <property type="nucleotide sequence ID" value="NZ_QOUI01000009.1"/>
</dbReference>
<evidence type="ECO:0000256" key="4">
    <source>
        <dbReference type="ARBA" id="ARBA00023295"/>
    </source>
</evidence>
<dbReference type="Pfam" id="PF04616">
    <property type="entry name" value="Glyco_hydro_43"/>
    <property type="match status" value="1"/>
</dbReference>
<gene>
    <name evidence="9" type="ORF">DT076_14740</name>
</gene>
<feature type="active site" description="Proton donor" evidence="5">
    <location>
        <position position="219"/>
    </location>
</feature>
<evidence type="ECO:0000313" key="9">
    <source>
        <dbReference type="EMBL" id="RCK68824.1"/>
    </source>
</evidence>
<dbReference type="InterPro" id="IPR006710">
    <property type="entry name" value="Glyco_hydro_43"/>
</dbReference>
<feature type="chain" id="PRO_5038458689" evidence="8">
    <location>
        <begin position="25"/>
        <end position="490"/>
    </location>
</feature>
<keyword evidence="10" id="KW-1185">Reference proteome</keyword>
<evidence type="ECO:0000256" key="1">
    <source>
        <dbReference type="ARBA" id="ARBA00009865"/>
    </source>
</evidence>
<evidence type="ECO:0000256" key="5">
    <source>
        <dbReference type="PIRSR" id="PIRSR606710-1"/>
    </source>
</evidence>